<dbReference type="Proteomes" id="UP000644441">
    <property type="component" value="Unassembled WGS sequence"/>
</dbReference>
<protein>
    <submittedName>
        <fullName evidence="3">Transcriptional regulator</fullName>
    </submittedName>
</protein>
<gene>
    <name evidence="3" type="ORF">ISO4_01261</name>
</gene>
<evidence type="ECO:0000313" key="3">
    <source>
        <dbReference type="EMBL" id="MBF5052659.1"/>
    </source>
</evidence>
<dbReference type="PANTHER" id="PTHR34580:SF1">
    <property type="entry name" value="PROTEIN PAFC"/>
    <property type="match status" value="1"/>
</dbReference>
<keyword evidence="4" id="KW-1185">Reference proteome</keyword>
<evidence type="ECO:0000259" key="1">
    <source>
        <dbReference type="Pfam" id="PF13280"/>
    </source>
</evidence>
<evidence type="ECO:0000259" key="2">
    <source>
        <dbReference type="Pfam" id="PF25583"/>
    </source>
</evidence>
<organism evidence="3 4">
    <name type="scientific">Alloalcanivorax venustensis ISO4</name>
    <dbReference type="NCBI Taxonomy" id="1177184"/>
    <lineage>
        <taxon>Bacteria</taxon>
        <taxon>Pseudomonadati</taxon>
        <taxon>Pseudomonadota</taxon>
        <taxon>Gammaproteobacteria</taxon>
        <taxon>Oceanospirillales</taxon>
        <taxon>Alcanivoracaceae</taxon>
        <taxon>Alloalcanivorax</taxon>
    </lineage>
</organism>
<dbReference type="Pfam" id="PF13280">
    <property type="entry name" value="WYL"/>
    <property type="match status" value="1"/>
</dbReference>
<dbReference type="InterPro" id="IPR026881">
    <property type="entry name" value="WYL_dom"/>
</dbReference>
<dbReference type="PROSITE" id="PS52050">
    <property type="entry name" value="WYL"/>
    <property type="match status" value="1"/>
</dbReference>
<reference evidence="3 4" key="1">
    <citation type="submission" date="2012-09" db="EMBL/GenBank/DDBJ databases">
        <title>Genome Sequence of alkane-degrading Bacterium Alcanivorax venustensis ISO4.</title>
        <authorList>
            <person name="Lai Q."/>
            <person name="Shao Z."/>
        </authorList>
    </citation>
    <scope>NUCLEOTIDE SEQUENCE [LARGE SCALE GENOMIC DNA]</scope>
    <source>
        <strain evidence="3 4">ISO4</strain>
    </source>
</reference>
<dbReference type="EMBL" id="ARXR01000007">
    <property type="protein sequence ID" value="MBF5052659.1"/>
    <property type="molecule type" value="Genomic_DNA"/>
</dbReference>
<dbReference type="InterPro" id="IPR051534">
    <property type="entry name" value="CBASS_pafABC_assoc_protein"/>
</dbReference>
<evidence type="ECO:0000313" key="4">
    <source>
        <dbReference type="Proteomes" id="UP000644441"/>
    </source>
</evidence>
<comment type="caution">
    <text evidence="3">The sequence shown here is derived from an EMBL/GenBank/DDBJ whole genome shotgun (WGS) entry which is preliminary data.</text>
</comment>
<dbReference type="InterPro" id="IPR057727">
    <property type="entry name" value="WCX_dom"/>
</dbReference>
<accession>A0ABS0AFI3</accession>
<proteinExistence type="predicted"/>
<dbReference type="Pfam" id="PF25583">
    <property type="entry name" value="WCX"/>
    <property type="match status" value="1"/>
</dbReference>
<feature type="domain" description="WYL" evidence="1">
    <location>
        <begin position="162"/>
        <end position="225"/>
    </location>
</feature>
<sequence length="335" mass="38744">MSVSASISNKTFRMLALLHALPRAPRKATSAELKEKLANDGHKISKRSVERYLEELSSSHEFGAMLRCDDASQPYGWSIHSERNLSIPGMDAQMAATWDLVHRYLKPLMAKDALDKLDPVFREARSWFEKHRPIGKRYWSDKVAYVPRGFALQPAKVAPGIADQVYDALHRNRQMDIWYKDNAEPQRVHPYALVDRGAVRYLVVRFWQYEDYRHLALQRLRKVRVLDDEVDRAGDFDLDRYLRDSQMNLPYGETIEVVLNFKGRAGDHLYETPINASQSLQKLDDGTLLTAHLEHTQELVWWILGFGASVEVVEPLGLREEVADEVRRAQKLYKK</sequence>
<dbReference type="RefSeq" id="WP_194855569.1">
    <property type="nucleotide sequence ID" value="NZ_ARXR01000007.1"/>
</dbReference>
<feature type="domain" description="WCX" evidence="2">
    <location>
        <begin position="253"/>
        <end position="329"/>
    </location>
</feature>
<dbReference type="PANTHER" id="PTHR34580">
    <property type="match status" value="1"/>
</dbReference>
<name>A0ABS0AFI3_9GAMM</name>